<evidence type="ECO:0000256" key="2">
    <source>
        <dbReference type="ARBA" id="ARBA00022448"/>
    </source>
</evidence>
<keyword evidence="6 9" id="KW-1133">Transmembrane helix</keyword>
<organism evidence="11 12">
    <name type="scientific">Pontiella sulfatireligans</name>
    <dbReference type="NCBI Taxonomy" id="2750658"/>
    <lineage>
        <taxon>Bacteria</taxon>
        <taxon>Pseudomonadati</taxon>
        <taxon>Kiritimatiellota</taxon>
        <taxon>Kiritimatiellia</taxon>
        <taxon>Kiritimatiellales</taxon>
        <taxon>Pontiellaceae</taxon>
        <taxon>Pontiella</taxon>
    </lineage>
</organism>
<evidence type="ECO:0000256" key="8">
    <source>
        <dbReference type="ARBA" id="ARBA00023136"/>
    </source>
</evidence>
<comment type="similarity">
    <text evidence="9">Belongs to the TatA/E family.</text>
</comment>
<keyword evidence="7 9" id="KW-0811">Translocation</keyword>
<comment type="subcellular location">
    <subcellularLocation>
        <location evidence="1 9">Cell membrane</location>
        <topology evidence="1 9">Single-pass membrane protein</topology>
    </subcellularLocation>
</comment>
<dbReference type="HAMAP" id="MF_00236">
    <property type="entry name" value="TatA_E"/>
    <property type="match status" value="1"/>
</dbReference>
<dbReference type="Pfam" id="PF02416">
    <property type="entry name" value="TatA_B_E"/>
    <property type="match status" value="1"/>
</dbReference>
<feature type="compositionally biased region" description="Basic and acidic residues" evidence="10">
    <location>
        <begin position="97"/>
        <end position="108"/>
    </location>
</feature>
<feature type="region of interest" description="Disordered" evidence="10">
    <location>
        <begin position="57"/>
        <end position="108"/>
    </location>
</feature>
<keyword evidence="8 9" id="KW-0472">Membrane</keyword>
<keyword evidence="5 9" id="KW-0653">Protein transport</keyword>
<reference evidence="11 12" key="1">
    <citation type="submission" date="2019-04" db="EMBL/GenBank/DDBJ databases">
        <authorList>
            <person name="Van Vliet M D."/>
        </authorList>
    </citation>
    <scope>NUCLEOTIDE SEQUENCE [LARGE SCALE GENOMIC DNA]</scope>
    <source>
        <strain evidence="11 12">F21</strain>
    </source>
</reference>
<dbReference type="InterPro" id="IPR003369">
    <property type="entry name" value="TatA/B/E"/>
</dbReference>
<dbReference type="RefSeq" id="WP_136060697.1">
    <property type="nucleotide sequence ID" value="NZ_CAAHFH010000001.1"/>
</dbReference>
<proteinExistence type="inferred from homology"/>
<evidence type="ECO:0000256" key="1">
    <source>
        <dbReference type="ARBA" id="ARBA00004162"/>
    </source>
</evidence>
<evidence type="ECO:0000256" key="7">
    <source>
        <dbReference type="ARBA" id="ARBA00023010"/>
    </source>
</evidence>
<dbReference type="AlphaFoldDB" id="A0A6C2UGE5"/>
<gene>
    <name evidence="11" type="primary">tatA_1</name>
    <name evidence="9" type="synonym">tatA</name>
    <name evidence="11" type="ORF">SCARR_01340</name>
</gene>
<evidence type="ECO:0000256" key="6">
    <source>
        <dbReference type="ARBA" id="ARBA00022989"/>
    </source>
</evidence>
<dbReference type="GO" id="GO:0043953">
    <property type="term" value="P:protein transport by the Tat complex"/>
    <property type="evidence" value="ECO:0007669"/>
    <property type="project" value="UniProtKB-UniRule"/>
</dbReference>
<comment type="subunit">
    <text evidence="9">Forms a complex with TatC.</text>
</comment>
<evidence type="ECO:0000256" key="4">
    <source>
        <dbReference type="ARBA" id="ARBA00022692"/>
    </source>
</evidence>
<keyword evidence="2 9" id="KW-0813">Transport</keyword>
<keyword evidence="4 9" id="KW-0812">Transmembrane</keyword>
<dbReference type="Proteomes" id="UP000346198">
    <property type="component" value="Unassembled WGS sequence"/>
</dbReference>
<dbReference type="EMBL" id="CAAHFH010000001">
    <property type="protein sequence ID" value="VGO19282.1"/>
    <property type="molecule type" value="Genomic_DNA"/>
</dbReference>
<evidence type="ECO:0000256" key="10">
    <source>
        <dbReference type="SAM" id="MobiDB-lite"/>
    </source>
</evidence>
<evidence type="ECO:0000256" key="3">
    <source>
        <dbReference type="ARBA" id="ARBA00022475"/>
    </source>
</evidence>
<dbReference type="NCBIfam" id="TIGR01411">
    <property type="entry name" value="tatAE"/>
    <property type="match status" value="1"/>
</dbReference>
<name>A0A6C2UGE5_9BACT</name>
<dbReference type="GO" id="GO:0033281">
    <property type="term" value="C:TAT protein transport complex"/>
    <property type="evidence" value="ECO:0007669"/>
    <property type="project" value="UniProtKB-UniRule"/>
</dbReference>
<evidence type="ECO:0000313" key="11">
    <source>
        <dbReference type="EMBL" id="VGO19282.1"/>
    </source>
</evidence>
<dbReference type="PANTHER" id="PTHR42982:SF1">
    <property type="entry name" value="SEC-INDEPENDENT PROTEIN TRANSLOCASE PROTEIN TATA"/>
    <property type="match status" value="1"/>
</dbReference>
<dbReference type="PANTHER" id="PTHR42982">
    <property type="entry name" value="SEC-INDEPENDENT PROTEIN TRANSLOCASE PROTEIN TATA"/>
    <property type="match status" value="1"/>
</dbReference>
<protein>
    <recommendedName>
        <fullName evidence="9">Sec-independent protein translocase protein TatA</fullName>
    </recommendedName>
</protein>
<evidence type="ECO:0000256" key="9">
    <source>
        <dbReference type="HAMAP-Rule" id="MF_00236"/>
    </source>
</evidence>
<sequence length="108" mass="11834">MNEIAFIPGMQGGTEILIVLFVILLLFGSKKLPELSRSLGRSLGEFKKGKEDLEREIRGAQDDFQKQAAQPEPVAEPKPAADPAPESDPAGEEESTEERKVSEAEIKQ</sequence>
<evidence type="ECO:0000313" key="12">
    <source>
        <dbReference type="Proteomes" id="UP000346198"/>
    </source>
</evidence>
<comment type="function">
    <text evidence="9">Part of the twin-arginine translocation (Tat) system that transports large folded proteins containing a characteristic twin-arginine motif in their signal peptide across membranes. TatA could form the protein-conducting channel of the Tat system.</text>
</comment>
<dbReference type="InterPro" id="IPR006312">
    <property type="entry name" value="TatA/E"/>
</dbReference>
<accession>A0A6C2UGE5</accession>
<feature type="transmembrane region" description="Helical" evidence="9">
    <location>
        <begin position="6"/>
        <end position="27"/>
    </location>
</feature>
<evidence type="ECO:0000256" key="5">
    <source>
        <dbReference type="ARBA" id="ARBA00022927"/>
    </source>
</evidence>
<dbReference type="Gene3D" id="1.20.5.3310">
    <property type="match status" value="1"/>
</dbReference>
<dbReference type="GO" id="GO:0008320">
    <property type="term" value="F:protein transmembrane transporter activity"/>
    <property type="evidence" value="ECO:0007669"/>
    <property type="project" value="UniProtKB-UniRule"/>
</dbReference>
<keyword evidence="3 9" id="KW-1003">Cell membrane</keyword>
<keyword evidence="12" id="KW-1185">Reference proteome</keyword>